<dbReference type="HOGENOM" id="CLU_079508_0_0_1"/>
<evidence type="ECO:0000313" key="3">
    <source>
        <dbReference type="EMBL" id="ETI41447.1"/>
    </source>
</evidence>
<proteinExistence type="predicted"/>
<feature type="region of interest" description="Disordered" evidence="2">
    <location>
        <begin position="150"/>
        <end position="180"/>
    </location>
</feature>
<comment type="caution">
    <text evidence="3">The sequence shown here is derived from an EMBL/GenBank/DDBJ whole genome shotgun (WGS) entry which is preliminary data.</text>
</comment>
<organism evidence="3 4">
    <name type="scientific">Phytophthora nicotianae P1569</name>
    <dbReference type="NCBI Taxonomy" id="1317065"/>
    <lineage>
        <taxon>Eukaryota</taxon>
        <taxon>Sar</taxon>
        <taxon>Stramenopiles</taxon>
        <taxon>Oomycota</taxon>
        <taxon>Peronosporomycetes</taxon>
        <taxon>Peronosporales</taxon>
        <taxon>Peronosporaceae</taxon>
        <taxon>Phytophthora</taxon>
    </lineage>
</organism>
<keyword evidence="4" id="KW-1185">Reference proteome</keyword>
<gene>
    <name evidence="3" type="ORF">F443_13320</name>
</gene>
<protein>
    <submittedName>
        <fullName evidence="3">Uncharacterized protein</fullName>
    </submittedName>
</protein>
<reference evidence="3 4" key="1">
    <citation type="submission" date="2013-11" db="EMBL/GenBank/DDBJ databases">
        <title>The Genome Sequence of Phytophthora parasitica P1569.</title>
        <authorList>
            <consortium name="The Broad Institute Genomics Platform"/>
            <person name="Russ C."/>
            <person name="Tyler B."/>
            <person name="Panabieres F."/>
            <person name="Shan W."/>
            <person name="Tripathy S."/>
            <person name="Grunwald N."/>
            <person name="Machado M."/>
            <person name="Johnson C.S."/>
            <person name="Arredondo F."/>
            <person name="Hong C."/>
            <person name="Coffey M."/>
            <person name="Young S.K."/>
            <person name="Zeng Q."/>
            <person name="Gargeya S."/>
            <person name="Fitzgerald M."/>
            <person name="Abouelleil A."/>
            <person name="Alvarado L."/>
            <person name="Chapman S.B."/>
            <person name="Gainer-Dewar J."/>
            <person name="Goldberg J."/>
            <person name="Griggs A."/>
            <person name="Gujja S."/>
            <person name="Hansen M."/>
            <person name="Howarth C."/>
            <person name="Imamovic A."/>
            <person name="Ireland A."/>
            <person name="Larimer J."/>
            <person name="McCowan C."/>
            <person name="Murphy C."/>
            <person name="Pearson M."/>
            <person name="Poon T.W."/>
            <person name="Priest M."/>
            <person name="Roberts A."/>
            <person name="Saif S."/>
            <person name="Shea T."/>
            <person name="Sykes S."/>
            <person name="Wortman J."/>
            <person name="Nusbaum C."/>
            <person name="Birren B."/>
        </authorList>
    </citation>
    <scope>NUCLEOTIDE SEQUENCE [LARGE SCALE GENOMIC DNA]</scope>
    <source>
        <strain evidence="3 4">P1569</strain>
    </source>
</reference>
<evidence type="ECO:0000313" key="4">
    <source>
        <dbReference type="Proteomes" id="UP000018721"/>
    </source>
</evidence>
<dbReference type="Proteomes" id="UP000018721">
    <property type="component" value="Unassembled WGS sequence"/>
</dbReference>
<name>V9ETR0_PHYNI</name>
<feature type="compositionally biased region" description="Basic residues" evidence="2">
    <location>
        <begin position="159"/>
        <end position="178"/>
    </location>
</feature>
<dbReference type="OrthoDB" id="120783at2759"/>
<keyword evidence="1" id="KW-0175">Coiled coil</keyword>
<accession>V9ETR0</accession>
<sequence length="305" mass="34524">MGVSPPRNRVFGHVDVQHPTISCLGFASFLPDNPNMCCSRFLGALRQSPVNLPGWMPRGTTTVCNSPRFTQPAESKNQKMTTTLSSDNNDLVSLFAHDQHNLTPRFASRLDNVLTARPEAMSPSSTELSDDSTLTNDDLVVLSDLFGFTNSGSTSSTTKPKRATPARPRSRKRPRKTKIVTEDGTVLPKSQQQRQKLEIEYLKRQVVELQATIEDLQLRKLERERREQRREEIKIERNNEWAAVSMSQISTVQQLEEQNEKLRCQVATHLGQLQQLEQMARTRYLANAMPEPIPHPTSTYYSSSC</sequence>
<evidence type="ECO:0000256" key="2">
    <source>
        <dbReference type="SAM" id="MobiDB-lite"/>
    </source>
</evidence>
<dbReference type="eggNOG" id="ENOG502T0ZJ">
    <property type="taxonomic scope" value="Eukaryota"/>
</dbReference>
<dbReference type="AlphaFoldDB" id="V9ETR0"/>
<feature type="coiled-coil region" evidence="1">
    <location>
        <begin position="199"/>
        <end position="279"/>
    </location>
</feature>
<dbReference type="EMBL" id="ANIZ01002299">
    <property type="protein sequence ID" value="ETI41447.1"/>
    <property type="molecule type" value="Genomic_DNA"/>
</dbReference>
<evidence type="ECO:0000256" key="1">
    <source>
        <dbReference type="SAM" id="Coils"/>
    </source>
</evidence>